<reference evidence="2" key="1">
    <citation type="journal article" date="2021" name="G3 (Bethesda)">
        <title>Genome and transcriptome analysis of the beet armyworm Spodoptera exigua reveals targets for pest control. .</title>
        <authorList>
            <person name="Simon S."/>
            <person name="Breeschoten T."/>
            <person name="Jansen H.J."/>
            <person name="Dirks R.P."/>
            <person name="Schranz M.E."/>
            <person name="Ros V.I.D."/>
        </authorList>
    </citation>
    <scope>NUCLEOTIDE SEQUENCE</scope>
    <source>
        <strain evidence="2">TB_SE_WUR_2020</strain>
    </source>
</reference>
<evidence type="ECO:0000313" key="3">
    <source>
        <dbReference type="Proteomes" id="UP000814243"/>
    </source>
</evidence>
<feature type="domain" description="Nanos-type" evidence="1">
    <location>
        <begin position="93"/>
        <end position="124"/>
    </location>
</feature>
<name>A0A922MEQ2_SPOEX</name>
<accession>A0A922MEQ2</accession>
<dbReference type="EMBL" id="JACEFF010000565">
    <property type="protein sequence ID" value="KAH9635249.1"/>
    <property type="molecule type" value="Genomic_DNA"/>
</dbReference>
<dbReference type="InterPro" id="IPR024161">
    <property type="entry name" value="Znf_nanos-typ"/>
</dbReference>
<proteinExistence type="predicted"/>
<dbReference type="Pfam" id="PF05741">
    <property type="entry name" value="zf-nanos"/>
    <property type="match status" value="1"/>
</dbReference>
<evidence type="ECO:0000259" key="1">
    <source>
        <dbReference type="Pfam" id="PF05741"/>
    </source>
</evidence>
<organism evidence="2 3">
    <name type="scientific">Spodoptera exigua</name>
    <name type="common">Beet armyworm</name>
    <name type="synonym">Noctua fulgens</name>
    <dbReference type="NCBI Taxonomy" id="7107"/>
    <lineage>
        <taxon>Eukaryota</taxon>
        <taxon>Metazoa</taxon>
        <taxon>Ecdysozoa</taxon>
        <taxon>Arthropoda</taxon>
        <taxon>Hexapoda</taxon>
        <taxon>Insecta</taxon>
        <taxon>Pterygota</taxon>
        <taxon>Neoptera</taxon>
        <taxon>Endopterygota</taxon>
        <taxon>Lepidoptera</taxon>
        <taxon>Glossata</taxon>
        <taxon>Ditrysia</taxon>
        <taxon>Noctuoidea</taxon>
        <taxon>Noctuidae</taxon>
        <taxon>Amphipyrinae</taxon>
        <taxon>Spodoptera</taxon>
    </lineage>
</organism>
<sequence>MYDCMSRQAVQECRFCKNNGERESYYRGHRLRDARRGVRVCMIVCRGRRCRSVGSARTTASASRTTAGTGCATRAARCESMYDCMSRQAVQECRFCKNNGERESYYRGHRLRDARGAVRVCMIVCRGRRCRSVGSARTTASASRTTAGTGCATRAARCEYV</sequence>
<dbReference type="Proteomes" id="UP000814243">
    <property type="component" value="Unassembled WGS sequence"/>
</dbReference>
<gene>
    <name evidence="2" type="ORF">HF086_014462</name>
</gene>
<dbReference type="InterPro" id="IPR038129">
    <property type="entry name" value="Nanos_sf"/>
</dbReference>
<comment type="caution">
    <text evidence="2">The sequence shown here is derived from an EMBL/GenBank/DDBJ whole genome shotgun (WGS) entry which is preliminary data.</text>
</comment>
<dbReference type="AlphaFoldDB" id="A0A922MEQ2"/>
<dbReference type="Gene3D" id="4.10.60.30">
    <property type="entry name" value="Nanos, RNA-binding domain"/>
    <property type="match status" value="2"/>
</dbReference>
<protein>
    <recommendedName>
        <fullName evidence="1">Nanos-type domain-containing protein</fullName>
    </recommendedName>
</protein>
<evidence type="ECO:0000313" key="2">
    <source>
        <dbReference type="EMBL" id="KAH9635249.1"/>
    </source>
</evidence>